<dbReference type="AlphaFoldDB" id="A0A1Y1LNA0"/>
<proteinExistence type="predicted"/>
<accession>A0A1Y1LNA0</accession>
<reference evidence="1" key="1">
    <citation type="journal article" date="2016" name="Sci. Rep.">
        <title>Molecular characterization of firefly nuptial gifts: a multi-omics approach sheds light on postcopulatory sexual selection.</title>
        <authorList>
            <person name="Al-Wathiqui N."/>
            <person name="Fallon T.R."/>
            <person name="South A."/>
            <person name="Weng J.K."/>
            <person name="Lewis S.M."/>
        </authorList>
    </citation>
    <scope>NUCLEOTIDE SEQUENCE</scope>
</reference>
<sequence length="422" mass="48492">MLYCPPVSDSDREMNVIESIFLCCLTFNTTFSEYKRSGDTTAIRTKVEEFQTYVHQVSELSYEKAVVAIKKERTAFFSKDFQVRYIETIVWGIIKEAAKHVSVERSQSSKGRLDDFTQEEKTANEEFMKKAGYKTGKGNQRLCRRRWKNLYDMREAGIDRILLYRTPEFNSFCEKFPSDAESTLVDTVMSWEKEYGPQIGRLEDRIKEASRGDRTERSWLNQPNIADRLEVPKTSWNSGGNHWYSKAEAASFKSTHGSPEATSDQLGDLSDDPAKEVENRNMTLFITLNPKSEKLISVCPMVTIKKGDFLGVFAGHIRYSESFDKSYGIGGPLDKLWLDYSQVTGMLNLMRVSRPGGDANVHLLWERIKPHGESQPVWRVVVRALREIKPLEEVIRCAHDELQYIMHQEPSSARRGFLRVGC</sequence>
<protein>
    <submittedName>
        <fullName evidence="1">Uncharacterized protein</fullName>
    </submittedName>
</protein>
<evidence type="ECO:0000313" key="1">
    <source>
        <dbReference type="EMBL" id="JAV72487.1"/>
    </source>
</evidence>
<organism evidence="1">
    <name type="scientific">Photinus pyralis</name>
    <name type="common">Common eastern firefly</name>
    <name type="synonym">Lampyris pyralis</name>
    <dbReference type="NCBI Taxonomy" id="7054"/>
    <lineage>
        <taxon>Eukaryota</taxon>
        <taxon>Metazoa</taxon>
        <taxon>Ecdysozoa</taxon>
        <taxon>Arthropoda</taxon>
        <taxon>Hexapoda</taxon>
        <taxon>Insecta</taxon>
        <taxon>Pterygota</taxon>
        <taxon>Neoptera</taxon>
        <taxon>Endopterygota</taxon>
        <taxon>Coleoptera</taxon>
        <taxon>Polyphaga</taxon>
        <taxon>Elateriformia</taxon>
        <taxon>Elateroidea</taxon>
        <taxon>Lampyridae</taxon>
        <taxon>Lampyrinae</taxon>
        <taxon>Photinus</taxon>
    </lineage>
</organism>
<name>A0A1Y1LNA0_PHOPY</name>
<dbReference type="EMBL" id="GEZM01057043">
    <property type="protein sequence ID" value="JAV72487.1"/>
    <property type="molecule type" value="Transcribed_RNA"/>
</dbReference>